<protein>
    <submittedName>
        <fullName evidence="1">DUF1465 family protein</fullName>
    </submittedName>
</protein>
<reference evidence="1 2" key="1">
    <citation type="submission" date="2019-01" db="EMBL/GenBank/DDBJ databases">
        <authorList>
            <person name="Chen W.-M."/>
        </authorList>
    </citation>
    <scope>NUCLEOTIDE SEQUENCE [LARGE SCALE GENOMIC DNA]</scope>
    <source>
        <strain evidence="1 2">TLA-22</strain>
    </source>
</reference>
<name>A0A437J6Z7_9SPHN</name>
<keyword evidence="2" id="KW-1185">Reference proteome</keyword>
<dbReference type="Gene3D" id="1.10.8.930">
    <property type="entry name" value="Protein of unknown function DUF1465"/>
    <property type="match status" value="1"/>
</dbReference>
<dbReference type="EMBL" id="RZUL01000003">
    <property type="protein sequence ID" value="RVT40776.1"/>
    <property type="molecule type" value="Genomic_DNA"/>
</dbReference>
<dbReference type="OrthoDB" id="9799531at2"/>
<evidence type="ECO:0000313" key="2">
    <source>
        <dbReference type="Proteomes" id="UP000282977"/>
    </source>
</evidence>
<evidence type="ECO:0000313" key="1">
    <source>
        <dbReference type="EMBL" id="RVT40776.1"/>
    </source>
</evidence>
<comment type="caution">
    <text evidence="1">The sequence shown here is derived from an EMBL/GenBank/DDBJ whole genome shotgun (WGS) entry which is preliminary data.</text>
</comment>
<accession>A0A437J6Z7</accession>
<dbReference type="InterPro" id="IPR010848">
    <property type="entry name" value="DUF1465"/>
</dbReference>
<organism evidence="1 2">
    <name type="scientific">Sphingobium algorifonticola</name>
    <dbReference type="NCBI Taxonomy" id="2008318"/>
    <lineage>
        <taxon>Bacteria</taxon>
        <taxon>Pseudomonadati</taxon>
        <taxon>Pseudomonadota</taxon>
        <taxon>Alphaproteobacteria</taxon>
        <taxon>Sphingomonadales</taxon>
        <taxon>Sphingomonadaceae</taxon>
        <taxon>Sphingobium</taxon>
    </lineage>
</organism>
<sequence length="160" mass="17963">MAAASYILDTGLHRRLVDSLYVEAMVMADEARAYFDRLGASDREALEPMSRIVFSCESLKVTTRLMHVIAWLLGQKAWQRGEIDTAILREERFSLGEAAATEMHGIAHFPFAARALISGSGDLYDRVKRLESRFWEGQALAPEMRHGPAHALIDRLAKAF</sequence>
<dbReference type="RefSeq" id="WP_127690773.1">
    <property type="nucleotide sequence ID" value="NZ_RZUL01000003.1"/>
</dbReference>
<dbReference type="Pfam" id="PF07323">
    <property type="entry name" value="DUF1465"/>
    <property type="match status" value="1"/>
</dbReference>
<dbReference type="AlphaFoldDB" id="A0A437J6Z7"/>
<gene>
    <name evidence="1" type="ORF">ENE74_09855</name>
</gene>
<proteinExistence type="predicted"/>
<dbReference type="Proteomes" id="UP000282977">
    <property type="component" value="Unassembled WGS sequence"/>
</dbReference>
<dbReference type="InterPro" id="IPR038301">
    <property type="entry name" value="AraC-like_sf"/>
</dbReference>